<dbReference type="Proteomes" id="UP000324897">
    <property type="component" value="Chromosome 5"/>
</dbReference>
<evidence type="ECO:0000313" key="1">
    <source>
        <dbReference type="EMBL" id="TVU44361.1"/>
    </source>
</evidence>
<dbReference type="EMBL" id="RWGY01000004">
    <property type="protein sequence ID" value="TVU44361.1"/>
    <property type="molecule type" value="Genomic_DNA"/>
</dbReference>
<sequence length="84" mass="9745">MPGFGCGVSCCRVAVPVFLLQFQVNYPLEAMRTLVFPQFLVVLIVYNCLELVRWKERQLFICACCRECNHENYKKSYSNSQVEA</sequence>
<feature type="non-terminal residue" evidence="1">
    <location>
        <position position="1"/>
    </location>
</feature>
<dbReference type="AlphaFoldDB" id="A0A5J9W8Q3"/>
<reference evidence="1 2" key="1">
    <citation type="journal article" date="2019" name="Sci. Rep.">
        <title>A high-quality genome of Eragrostis curvula grass provides insights into Poaceae evolution and supports new strategies to enhance forage quality.</title>
        <authorList>
            <person name="Carballo J."/>
            <person name="Santos B.A.C.M."/>
            <person name="Zappacosta D."/>
            <person name="Garbus I."/>
            <person name="Selva J.P."/>
            <person name="Gallo C.A."/>
            <person name="Diaz A."/>
            <person name="Albertini E."/>
            <person name="Caccamo M."/>
            <person name="Echenique V."/>
        </authorList>
    </citation>
    <scope>NUCLEOTIDE SEQUENCE [LARGE SCALE GENOMIC DNA]</scope>
    <source>
        <strain evidence="2">cv. Victoria</strain>
        <tissue evidence="1">Leaf</tissue>
    </source>
</reference>
<organism evidence="1 2">
    <name type="scientific">Eragrostis curvula</name>
    <name type="common">weeping love grass</name>
    <dbReference type="NCBI Taxonomy" id="38414"/>
    <lineage>
        <taxon>Eukaryota</taxon>
        <taxon>Viridiplantae</taxon>
        <taxon>Streptophyta</taxon>
        <taxon>Embryophyta</taxon>
        <taxon>Tracheophyta</taxon>
        <taxon>Spermatophyta</taxon>
        <taxon>Magnoliopsida</taxon>
        <taxon>Liliopsida</taxon>
        <taxon>Poales</taxon>
        <taxon>Poaceae</taxon>
        <taxon>PACMAD clade</taxon>
        <taxon>Chloridoideae</taxon>
        <taxon>Eragrostideae</taxon>
        <taxon>Eragrostidinae</taxon>
        <taxon>Eragrostis</taxon>
    </lineage>
</organism>
<accession>A0A5J9W8Q3</accession>
<protein>
    <submittedName>
        <fullName evidence="1">Uncharacterized protein</fullName>
    </submittedName>
</protein>
<keyword evidence="2" id="KW-1185">Reference proteome</keyword>
<name>A0A5J9W8Q3_9POAL</name>
<proteinExistence type="predicted"/>
<evidence type="ECO:0000313" key="2">
    <source>
        <dbReference type="Proteomes" id="UP000324897"/>
    </source>
</evidence>
<comment type="caution">
    <text evidence="1">The sequence shown here is derived from an EMBL/GenBank/DDBJ whole genome shotgun (WGS) entry which is preliminary data.</text>
</comment>
<dbReference type="Gramene" id="TVU44361">
    <property type="protein sequence ID" value="TVU44361"/>
    <property type="gene ID" value="EJB05_03798"/>
</dbReference>
<gene>
    <name evidence="1" type="ORF">EJB05_03798</name>
</gene>